<keyword evidence="8" id="KW-0784">Thiamine biosynthesis</keyword>
<dbReference type="GO" id="GO:0009228">
    <property type="term" value="P:thiamine biosynthetic process"/>
    <property type="evidence" value="ECO:0007669"/>
    <property type="project" value="UniProtKB-KW"/>
</dbReference>
<evidence type="ECO:0000256" key="5">
    <source>
        <dbReference type="ARBA" id="ARBA00022679"/>
    </source>
</evidence>
<dbReference type="RefSeq" id="WP_147784579.1">
    <property type="nucleotide sequence ID" value="NZ_VRMG01000010.1"/>
</dbReference>
<evidence type="ECO:0000256" key="10">
    <source>
        <dbReference type="ARBA" id="ARBA00033171"/>
    </source>
</evidence>
<dbReference type="InterPro" id="IPR015168">
    <property type="entry name" value="SsuA/THI5"/>
</dbReference>
<dbReference type="Proteomes" id="UP000321379">
    <property type="component" value="Unassembled WGS sequence"/>
</dbReference>
<evidence type="ECO:0000256" key="3">
    <source>
        <dbReference type="ARBA" id="ARBA00009406"/>
    </source>
</evidence>
<feature type="chain" id="PRO_5022897381" description="Thiamine pyrimidine synthase" evidence="12">
    <location>
        <begin position="35"/>
        <end position="349"/>
    </location>
</feature>
<comment type="similarity">
    <text evidence="3">Belongs to the NMT1/THI5 family.</text>
</comment>
<evidence type="ECO:0000256" key="9">
    <source>
        <dbReference type="ARBA" id="ARBA00023004"/>
    </source>
</evidence>
<dbReference type="InterPro" id="IPR027939">
    <property type="entry name" value="NMT1/THI5"/>
</dbReference>
<comment type="function">
    <text evidence="1">Responsible for the formation of the pyrimidine heterocycle in the thiamine biosynthesis pathway. Catalyzes the formation of hydroxymethylpyrimidine phosphate (HMP-P) from histidine and pyridoxal phosphate (PLP). The protein uses PLP and the active site histidine to form HMP-P, generating an inactive enzyme. The enzyme can only undergo a single turnover, which suggests it is a suicide enzyme.</text>
</comment>
<keyword evidence="6" id="KW-0479">Metal-binding</keyword>
<dbReference type="PANTHER" id="PTHR31528">
    <property type="entry name" value="4-AMINO-5-HYDROXYMETHYL-2-METHYLPYRIMIDINE PHOSPHATE SYNTHASE THI11-RELATED"/>
    <property type="match status" value="1"/>
</dbReference>
<evidence type="ECO:0000256" key="2">
    <source>
        <dbReference type="ARBA" id="ARBA00004948"/>
    </source>
</evidence>
<comment type="subunit">
    <text evidence="4">Homodimer.</text>
</comment>
<comment type="catalytic activity">
    <reaction evidence="11">
        <text>N(6)-(pyridoxal phosphate)-L-lysyl-[4-amino-5-hydroxymethyl-2-methylpyrimidine phosphate synthase] + L-histidyl-[4-amino-5-hydroxymethyl-2-methylpyrimidine phosphate synthase] + 2 Fe(3+) + 4 H2O = L-lysyl-[4-amino-5-hydroxymethyl-2-methylpyrimidine phosphate synthase] + (2S)-2-amino-5-hydroxy-4-oxopentanoyl-[4-amino-5-hydroxymethyl-2-methylpyrimidine phosphate synthase] + 4-amino-2-methyl-5-(phosphooxymethyl)pyrimidine + 3-oxopropanoate + 2 Fe(2+) + 2 H(+)</text>
        <dbReference type="Rhea" id="RHEA:65756"/>
        <dbReference type="Rhea" id="RHEA-COMP:16892"/>
        <dbReference type="Rhea" id="RHEA-COMP:16893"/>
        <dbReference type="Rhea" id="RHEA-COMP:16894"/>
        <dbReference type="Rhea" id="RHEA-COMP:16895"/>
        <dbReference type="ChEBI" id="CHEBI:15377"/>
        <dbReference type="ChEBI" id="CHEBI:15378"/>
        <dbReference type="ChEBI" id="CHEBI:29033"/>
        <dbReference type="ChEBI" id="CHEBI:29034"/>
        <dbReference type="ChEBI" id="CHEBI:29969"/>
        <dbReference type="ChEBI" id="CHEBI:29979"/>
        <dbReference type="ChEBI" id="CHEBI:33190"/>
        <dbReference type="ChEBI" id="CHEBI:58354"/>
        <dbReference type="ChEBI" id="CHEBI:143915"/>
        <dbReference type="ChEBI" id="CHEBI:157692"/>
    </reaction>
    <physiologicalReaction direction="left-to-right" evidence="11">
        <dbReference type="Rhea" id="RHEA:65757"/>
    </physiologicalReaction>
</comment>
<evidence type="ECO:0000313" key="14">
    <source>
        <dbReference type="EMBL" id="TXN28909.1"/>
    </source>
</evidence>
<dbReference type="AlphaFoldDB" id="A0A5C8UNB1"/>
<name>A0A5C8UNB1_9MICO</name>
<evidence type="ECO:0000256" key="1">
    <source>
        <dbReference type="ARBA" id="ARBA00003469"/>
    </source>
</evidence>
<keyword evidence="12" id="KW-0732">Signal</keyword>
<evidence type="ECO:0000256" key="4">
    <source>
        <dbReference type="ARBA" id="ARBA00011738"/>
    </source>
</evidence>
<dbReference type="EMBL" id="VRMG01000010">
    <property type="protein sequence ID" value="TXN28909.1"/>
    <property type="molecule type" value="Genomic_DNA"/>
</dbReference>
<protein>
    <recommendedName>
        <fullName evidence="10">Thiamine pyrimidine synthase</fullName>
    </recommendedName>
</protein>
<keyword evidence="9" id="KW-0408">Iron</keyword>
<dbReference type="GO" id="GO:0046872">
    <property type="term" value="F:metal ion binding"/>
    <property type="evidence" value="ECO:0007669"/>
    <property type="project" value="UniProtKB-KW"/>
</dbReference>
<gene>
    <name evidence="14" type="ORF">FVP33_15395</name>
</gene>
<keyword evidence="15" id="KW-1185">Reference proteome</keyword>
<feature type="signal peptide" evidence="12">
    <location>
        <begin position="1"/>
        <end position="34"/>
    </location>
</feature>
<reference evidence="14 15" key="1">
    <citation type="submission" date="2019-08" db="EMBL/GenBank/DDBJ databases">
        <title>Bacterial whole genome sequence for Glaciihabitans sp. CHu50b-6-2.</title>
        <authorList>
            <person name="Jin L."/>
        </authorList>
    </citation>
    <scope>NUCLEOTIDE SEQUENCE [LARGE SCALE GENOMIC DNA]</scope>
    <source>
        <strain evidence="14 15">CHu50b-6-2</strain>
    </source>
</reference>
<evidence type="ECO:0000256" key="7">
    <source>
        <dbReference type="ARBA" id="ARBA00022898"/>
    </source>
</evidence>
<dbReference type="GO" id="GO:0016740">
    <property type="term" value="F:transferase activity"/>
    <property type="evidence" value="ECO:0007669"/>
    <property type="project" value="UniProtKB-KW"/>
</dbReference>
<comment type="caution">
    <text evidence="14">The sequence shown here is derived from an EMBL/GenBank/DDBJ whole genome shotgun (WGS) entry which is preliminary data.</text>
</comment>
<evidence type="ECO:0000256" key="6">
    <source>
        <dbReference type="ARBA" id="ARBA00022723"/>
    </source>
</evidence>
<evidence type="ECO:0000313" key="15">
    <source>
        <dbReference type="Proteomes" id="UP000321379"/>
    </source>
</evidence>
<dbReference type="InterPro" id="IPR006311">
    <property type="entry name" value="TAT_signal"/>
</dbReference>
<comment type="pathway">
    <text evidence="2">Cofactor biosynthesis; thiamine diphosphate biosynthesis.</text>
</comment>
<evidence type="ECO:0000256" key="11">
    <source>
        <dbReference type="ARBA" id="ARBA00048179"/>
    </source>
</evidence>
<keyword evidence="7" id="KW-0663">Pyridoxal phosphate</keyword>
<evidence type="ECO:0000259" key="13">
    <source>
        <dbReference type="Pfam" id="PF09084"/>
    </source>
</evidence>
<dbReference type="Pfam" id="PF09084">
    <property type="entry name" value="NMT1"/>
    <property type="match status" value="1"/>
</dbReference>
<sequence length="349" mass="36466">MQDHSAQSNQLKSKFARRSLVGFLAFAAVGVSLAACSSTVSSAGAGSPVPVTMQFNYLKNVQFAGSLVALDKGLYAKHGIDMTLTAGGPNLSVEPVVQSGKALVGITHTATAVNAINNGADLTIIGAGYQKNPFCIVSLAGKPISSPKDLMGKKIGVSATNLPIWNAFLKANGISSTQVTTVTIDFDPTPLVSGEVDGFVGFYTNEPIILEQKGVKTQTMLLNDFGYPLLEEVYIAKTSSLKDAAKRKEIVEVMKAESEGWAQAAADPSLGAGLATNKYGKDLKLSLEQQILAATSQNGLVVSDTTKAKGLFWMSDGDIAATVKSLSLGGSKATAAMFSDDVLKDVYSK</sequence>
<proteinExistence type="inferred from homology"/>
<dbReference type="PANTHER" id="PTHR31528:SF1">
    <property type="entry name" value="4-AMINO-5-HYDROXYMETHYL-2-METHYLPYRIMIDINE PHOSPHATE SYNTHASE THI11-RELATED"/>
    <property type="match status" value="1"/>
</dbReference>
<dbReference type="Gene3D" id="3.40.190.10">
    <property type="entry name" value="Periplasmic binding protein-like II"/>
    <property type="match status" value="2"/>
</dbReference>
<evidence type="ECO:0000256" key="8">
    <source>
        <dbReference type="ARBA" id="ARBA00022977"/>
    </source>
</evidence>
<dbReference type="PROSITE" id="PS51318">
    <property type="entry name" value="TAT"/>
    <property type="match status" value="1"/>
</dbReference>
<evidence type="ECO:0000256" key="12">
    <source>
        <dbReference type="SAM" id="SignalP"/>
    </source>
</evidence>
<feature type="domain" description="SsuA/THI5-like" evidence="13">
    <location>
        <begin position="60"/>
        <end position="268"/>
    </location>
</feature>
<dbReference type="SUPFAM" id="SSF53850">
    <property type="entry name" value="Periplasmic binding protein-like II"/>
    <property type="match status" value="1"/>
</dbReference>
<accession>A0A5C8UNB1</accession>
<keyword evidence="5" id="KW-0808">Transferase</keyword>
<organism evidence="14 15">
    <name type="scientific">Lacisediminihabitans profunda</name>
    <dbReference type="NCBI Taxonomy" id="2594790"/>
    <lineage>
        <taxon>Bacteria</taxon>
        <taxon>Bacillati</taxon>
        <taxon>Actinomycetota</taxon>
        <taxon>Actinomycetes</taxon>
        <taxon>Micrococcales</taxon>
        <taxon>Microbacteriaceae</taxon>
        <taxon>Lacisediminihabitans</taxon>
    </lineage>
</organism>